<accession>A0A8C3W6T5</accession>
<reference evidence="13" key="1">
    <citation type="submission" date="2025-08" db="UniProtKB">
        <authorList>
            <consortium name="Ensembl"/>
        </authorList>
    </citation>
    <scope>IDENTIFICATION</scope>
</reference>
<dbReference type="GeneTree" id="ENSGT00950000183216"/>
<dbReference type="PANTHER" id="PTHR48001">
    <property type="entry name" value="OLFACTORY RECEPTOR"/>
    <property type="match status" value="1"/>
</dbReference>
<dbReference type="InterPro" id="IPR000276">
    <property type="entry name" value="GPCR_Rhodpsn"/>
</dbReference>
<reference evidence="13" key="2">
    <citation type="submission" date="2025-09" db="UniProtKB">
        <authorList>
            <consortium name="Ensembl"/>
        </authorList>
    </citation>
    <scope>IDENTIFICATION</scope>
</reference>
<keyword evidence="4 11" id="KW-0812">Transmembrane</keyword>
<keyword evidence="6 11" id="KW-1133">Transmembrane helix</keyword>
<keyword evidence="10" id="KW-0807">Transducer</keyword>
<dbReference type="PRINTS" id="PR00245">
    <property type="entry name" value="OLFACTORYR"/>
</dbReference>
<dbReference type="InterPro" id="IPR000725">
    <property type="entry name" value="Olfact_rcpt"/>
</dbReference>
<dbReference type="Ensembl" id="ENSCWAT00000010693.1">
    <property type="protein sequence ID" value="ENSCWAP00000009838.1"/>
    <property type="gene ID" value="ENSCWAG00000007617.1"/>
</dbReference>
<evidence type="ECO:0000313" key="13">
    <source>
        <dbReference type="Ensembl" id="ENSCWAP00000009838.1"/>
    </source>
</evidence>
<keyword evidence="3" id="KW-0716">Sensory transduction</keyword>
<keyword evidence="5" id="KW-0552">Olfaction</keyword>
<keyword evidence="8 11" id="KW-0472">Membrane</keyword>
<comment type="subcellular location">
    <subcellularLocation>
        <location evidence="2">Membrane</location>
        <topology evidence="2">Multi-pass membrane protein</topology>
    </subcellularLocation>
</comment>
<dbReference type="Gene3D" id="1.20.1070.10">
    <property type="entry name" value="Rhodopsin 7-helix transmembrane proteins"/>
    <property type="match status" value="1"/>
</dbReference>
<evidence type="ECO:0000256" key="7">
    <source>
        <dbReference type="ARBA" id="ARBA00023040"/>
    </source>
</evidence>
<feature type="transmembrane region" description="Helical" evidence="11">
    <location>
        <begin position="26"/>
        <end position="47"/>
    </location>
</feature>
<evidence type="ECO:0000259" key="12">
    <source>
        <dbReference type="PROSITE" id="PS50262"/>
    </source>
</evidence>
<dbReference type="PRINTS" id="PR00237">
    <property type="entry name" value="GPCRRHODOPSN"/>
</dbReference>
<dbReference type="GO" id="GO:0016020">
    <property type="term" value="C:membrane"/>
    <property type="evidence" value="ECO:0007669"/>
    <property type="project" value="UniProtKB-SubCell"/>
</dbReference>
<keyword evidence="7" id="KW-0297">G-protein coupled receptor</keyword>
<dbReference type="GO" id="GO:0004930">
    <property type="term" value="F:G protein-coupled receptor activity"/>
    <property type="evidence" value="ECO:0007669"/>
    <property type="project" value="UniProtKB-KW"/>
</dbReference>
<dbReference type="AlphaFoldDB" id="A0A8C3W6T5"/>
<evidence type="ECO:0000256" key="5">
    <source>
        <dbReference type="ARBA" id="ARBA00022725"/>
    </source>
</evidence>
<evidence type="ECO:0000256" key="2">
    <source>
        <dbReference type="ARBA" id="ARBA00004141"/>
    </source>
</evidence>
<dbReference type="PROSITE" id="PS50262">
    <property type="entry name" value="G_PROTEIN_RECEP_F1_2"/>
    <property type="match status" value="1"/>
</dbReference>
<comment type="function">
    <text evidence="1">Putative odorant or sperm cell receptor.</text>
</comment>
<feature type="transmembrane region" description="Helical" evidence="11">
    <location>
        <begin position="59"/>
        <end position="78"/>
    </location>
</feature>
<evidence type="ECO:0000256" key="6">
    <source>
        <dbReference type="ARBA" id="ARBA00022989"/>
    </source>
</evidence>
<feature type="transmembrane region" description="Helical" evidence="11">
    <location>
        <begin position="197"/>
        <end position="216"/>
    </location>
</feature>
<protein>
    <recommendedName>
        <fullName evidence="12">G-protein coupled receptors family 1 profile domain-containing protein</fullName>
    </recommendedName>
</protein>
<dbReference type="InterPro" id="IPR017452">
    <property type="entry name" value="GPCR_Rhodpsn_7TM"/>
</dbReference>
<keyword evidence="9" id="KW-0675">Receptor</keyword>
<feature type="transmembrane region" description="Helical" evidence="11">
    <location>
        <begin position="237"/>
        <end position="260"/>
    </location>
</feature>
<dbReference type="GO" id="GO:0004984">
    <property type="term" value="F:olfactory receptor activity"/>
    <property type="evidence" value="ECO:0007669"/>
    <property type="project" value="InterPro"/>
</dbReference>
<dbReference type="Pfam" id="PF13853">
    <property type="entry name" value="7tm_4"/>
    <property type="match status" value="1"/>
</dbReference>
<keyword evidence="14" id="KW-1185">Reference proteome</keyword>
<feature type="transmembrane region" description="Helical" evidence="11">
    <location>
        <begin position="98"/>
        <end position="120"/>
    </location>
</feature>
<feature type="domain" description="G-protein coupled receptors family 1 profile" evidence="12">
    <location>
        <begin position="41"/>
        <end position="290"/>
    </location>
</feature>
<dbReference type="Proteomes" id="UP000694540">
    <property type="component" value="Unplaced"/>
</dbReference>
<feature type="transmembrane region" description="Helical" evidence="11">
    <location>
        <begin position="272"/>
        <end position="292"/>
    </location>
</feature>
<evidence type="ECO:0000256" key="11">
    <source>
        <dbReference type="SAM" id="Phobius"/>
    </source>
</evidence>
<evidence type="ECO:0000256" key="9">
    <source>
        <dbReference type="ARBA" id="ARBA00023170"/>
    </source>
</evidence>
<dbReference type="FunFam" id="1.20.1070.10:FF:000009">
    <property type="entry name" value="Olfactory receptor"/>
    <property type="match status" value="1"/>
</dbReference>
<evidence type="ECO:0000256" key="10">
    <source>
        <dbReference type="ARBA" id="ARBA00023224"/>
    </source>
</evidence>
<evidence type="ECO:0000256" key="8">
    <source>
        <dbReference type="ARBA" id="ARBA00023136"/>
    </source>
</evidence>
<feature type="transmembrane region" description="Helical" evidence="11">
    <location>
        <begin position="140"/>
        <end position="158"/>
    </location>
</feature>
<sequence>MEPGNDTRISEFLLLGISDEPELQPLIFGLFLSMYLITVFGNLLIFLTISSNPHLHTPMYFFLSNLSFVDICFTSTTVPKMLWNIHMQSKGITYSGCISQIYFLLLFAGLDDFLLTVMAYDRFVAICHPLHYMVIMNPRLCGLLVLVSWVMSALNSLLQTLMTLRLSFCTVLEIPHFFCELNQVVQLACSDTFLNDMVMYLAAGMLGGASLSGILYSYSKIVSTIREITSAQGKYKAFSTCASHLSAVSLFYCTVLGVYFSSAGTHSSHSSAVASVMYTVVTPMLNPFIYSLRNKDIKRALRRYIKKI</sequence>
<evidence type="ECO:0000256" key="1">
    <source>
        <dbReference type="ARBA" id="ARBA00003929"/>
    </source>
</evidence>
<evidence type="ECO:0000256" key="3">
    <source>
        <dbReference type="ARBA" id="ARBA00022606"/>
    </source>
</evidence>
<dbReference type="CDD" id="cd15234">
    <property type="entry name" value="7tmA_OR7-like"/>
    <property type="match status" value="1"/>
</dbReference>
<organism evidence="13 14">
    <name type="scientific">Catagonus wagneri</name>
    <name type="common">Chacoan peccary</name>
    <dbReference type="NCBI Taxonomy" id="51154"/>
    <lineage>
        <taxon>Eukaryota</taxon>
        <taxon>Metazoa</taxon>
        <taxon>Chordata</taxon>
        <taxon>Craniata</taxon>
        <taxon>Vertebrata</taxon>
        <taxon>Euteleostomi</taxon>
        <taxon>Mammalia</taxon>
        <taxon>Eutheria</taxon>
        <taxon>Laurasiatheria</taxon>
        <taxon>Artiodactyla</taxon>
        <taxon>Suina</taxon>
        <taxon>Tayassuidae</taxon>
        <taxon>Catagonus</taxon>
    </lineage>
</organism>
<name>A0A8C3W6T5_9CETA</name>
<evidence type="ECO:0000313" key="14">
    <source>
        <dbReference type="Proteomes" id="UP000694540"/>
    </source>
</evidence>
<evidence type="ECO:0000256" key="4">
    <source>
        <dbReference type="ARBA" id="ARBA00022692"/>
    </source>
</evidence>
<proteinExistence type="predicted"/>
<dbReference type="SUPFAM" id="SSF81321">
    <property type="entry name" value="Family A G protein-coupled receptor-like"/>
    <property type="match status" value="1"/>
</dbReference>